<dbReference type="KEGG" id="jeh:EJN90_01865"/>
<feature type="active site" description="Nucleophile" evidence="3">
    <location>
        <position position="102"/>
    </location>
</feature>
<evidence type="ECO:0000256" key="2">
    <source>
        <dbReference type="ARBA" id="ARBA00038358"/>
    </source>
</evidence>
<sequence length="386" mass="44359">MAKDLSSLKEEVEFVLADEIDFVLSKIRENIPTFYDKVPWAASKNYVYEAKPNDYWTSSFWVGMLFLAKEITESTEFDAVIDTQVKSFRERLDKNVELETHDIGFLYSLSAVADYKVNGNETSKQMAIDAADRLMTRYSEKAGIIQAWGNLDDIHENGRMIIDCLMNLSLLYFASEMTGDDRYRIAATRHAKQTQKYIVRDNFTTYHTYFFDRQTGEAVRGETAQGFAHDSCWARGQAWGIYGFTLSYLHTGDYSFLETAEKIADYFLSRLPEDEVVYWDLVFGDGSDQERDSSAAAIAACGLLELAKQLPLSHPKRKYYEEKAVAIVQSLSSLYTTKESPNANGLLKHGVYDKNSNKGVDESMIWGDYYYFESLVRLAKSWYQYW</sequence>
<reference evidence="6" key="1">
    <citation type="submission" date="2018-12" db="EMBL/GenBank/DDBJ databases">
        <title>Complete genome sequencing of Jeotgalibaca sp. H21T32.</title>
        <authorList>
            <person name="Bae J.-W."/>
            <person name="Lee S.-Y."/>
        </authorList>
    </citation>
    <scope>NUCLEOTIDE SEQUENCE [LARGE SCALE GENOMIC DNA]</scope>
    <source>
        <strain evidence="6">H21T32</strain>
    </source>
</reference>
<dbReference type="InterPro" id="IPR010905">
    <property type="entry name" value="Glyco_hydro_88"/>
</dbReference>
<protein>
    <submittedName>
        <fullName evidence="5">Glucuronyl hydrolase</fullName>
    </submittedName>
</protein>
<dbReference type="Gene3D" id="1.50.10.10">
    <property type="match status" value="1"/>
</dbReference>
<keyword evidence="1 5" id="KW-0378">Hydrolase</keyword>
<dbReference type="InterPro" id="IPR012341">
    <property type="entry name" value="6hp_glycosidase-like_sf"/>
</dbReference>
<dbReference type="Proteomes" id="UP000273326">
    <property type="component" value="Chromosome"/>
</dbReference>
<evidence type="ECO:0000313" key="5">
    <source>
        <dbReference type="EMBL" id="AZP03518.1"/>
    </source>
</evidence>
<proteinExistence type="inferred from homology"/>
<dbReference type="GO" id="GO:0000272">
    <property type="term" value="P:polysaccharide catabolic process"/>
    <property type="evidence" value="ECO:0007669"/>
    <property type="project" value="TreeGrafter"/>
</dbReference>
<dbReference type="GO" id="GO:0052757">
    <property type="term" value="F:chondroitin hydrolase activity"/>
    <property type="evidence" value="ECO:0007669"/>
    <property type="project" value="TreeGrafter"/>
</dbReference>
<dbReference type="EMBL" id="CP034465">
    <property type="protein sequence ID" value="AZP03518.1"/>
    <property type="molecule type" value="Genomic_DNA"/>
</dbReference>
<evidence type="ECO:0000256" key="3">
    <source>
        <dbReference type="PIRSR" id="PIRSR610905-1"/>
    </source>
</evidence>
<dbReference type="PANTHER" id="PTHR36845:SF1">
    <property type="entry name" value="HYDROLASE, PUTATIVE (AFU_ORTHOLOGUE AFUA_7G05090)-RELATED"/>
    <property type="match status" value="1"/>
</dbReference>
<feature type="binding site" evidence="4">
    <location>
        <position position="235"/>
    </location>
    <ligand>
        <name>substrate</name>
    </ligand>
</feature>
<accession>A0A3S9H844</accession>
<dbReference type="AlphaFoldDB" id="A0A3S9H844"/>
<gene>
    <name evidence="5" type="ORF">EJN90_01865</name>
</gene>
<name>A0A3S9H844_9LACT</name>
<feature type="binding site" evidence="4">
    <location>
        <position position="356"/>
    </location>
    <ligand>
        <name>substrate</name>
    </ligand>
</feature>
<dbReference type="Pfam" id="PF07470">
    <property type="entry name" value="Glyco_hydro_88"/>
    <property type="match status" value="1"/>
</dbReference>
<feature type="binding site" evidence="4">
    <location>
        <position position="223"/>
    </location>
    <ligand>
        <name>substrate</name>
    </ligand>
</feature>
<dbReference type="InterPro" id="IPR008928">
    <property type="entry name" value="6-hairpin_glycosidase_sf"/>
</dbReference>
<dbReference type="OrthoDB" id="428577at2"/>
<dbReference type="InterPro" id="IPR052369">
    <property type="entry name" value="UG_Glycosaminoglycan_Hydrolase"/>
</dbReference>
<evidence type="ECO:0000256" key="4">
    <source>
        <dbReference type="PIRSR" id="PIRSR610905-2"/>
    </source>
</evidence>
<dbReference type="SUPFAM" id="SSF48208">
    <property type="entry name" value="Six-hairpin glycosidases"/>
    <property type="match status" value="1"/>
</dbReference>
<evidence type="ECO:0000256" key="1">
    <source>
        <dbReference type="ARBA" id="ARBA00022801"/>
    </source>
</evidence>
<feature type="active site" description="Proton donor" evidence="3">
    <location>
        <position position="163"/>
    </location>
</feature>
<comment type="similarity">
    <text evidence="2">Belongs to the glycosyl hydrolase 88 family.</text>
</comment>
<feature type="binding site" evidence="4">
    <location>
        <position position="221"/>
    </location>
    <ligand>
        <name>substrate</name>
    </ligand>
</feature>
<keyword evidence="6" id="KW-1185">Reference proteome</keyword>
<feature type="binding site" evidence="4">
    <location>
        <position position="239"/>
    </location>
    <ligand>
        <name>substrate</name>
    </ligand>
</feature>
<organism evidence="5 6">
    <name type="scientific">Jeotgalibaca ciconiae</name>
    <dbReference type="NCBI Taxonomy" id="2496265"/>
    <lineage>
        <taxon>Bacteria</taxon>
        <taxon>Bacillati</taxon>
        <taxon>Bacillota</taxon>
        <taxon>Bacilli</taxon>
        <taxon>Lactobacillales</taxon>
        <taxon>Carnobacteriaceae</taxon>
        <taxon>Jeotgalibaca</taxon>
    </lineage>
</organism>
<evidence type="ECO:0000313" key="6">
    <source>
        <dbReference type="Proteomes" id="UP000273326"/>
    </source>
</evidence>
<dbReference type="PANTHER" id="PTHR36845">
    <property type="entry name" value="HYDROLASE, PUTATIVE (AFU_ORTHOLOGUE AFUA_7G05090)-RELATED"/>
    <property type="match status" value="1"/>
</dbReference>
<dbReference type="RefSeq" id="WP_126108609.1">
    <property type="nucleotide sequence ID" value="NZ_CP034465.1"/>
</dbReference>
<feature type="binding site" evidence="4">
    <location>
        <position position="102"/>
    </location>
    <ligand>
        <name>substrate</name>
    </ligand>
</feature>
<feature type="binding site" evidence="4">
    <location>
        <position position="163"/>
    </location>
    <ligand>
        <name>substrate</name>
    </ligand>
</feature>